<dbReference type="RefSeq" id="WP_265417768.1">
    <property type="nucleotide sequence ID" value="NZ_CP093443.1"/>
</dbReference>
<feature type="domain" description="N-acetyltransferase" evidence="1">
    <location>
        <begin position="1"/>
        <end position="144"/>
    </location>
</feature>
<accession>A0ABY5SLE0</accession>
<sequence>MPIRQLSDGDDLRLNEVFADATTPAGHMARSLFRPSSDSPLIRSVIAEVVPDVPVGAAAIAESPLHPHRAWVHVEVAAEEQGHGQGRELFETVCAETRGTALEGLDLRARVQAGSAGEGFAQALGFTPLTTTRVIKVPAGALPPAGGGRAEDLEIVATGSVKLTKAFLGWYTAVNRDDAVGPLTIGQVNNTFLSEAAGAHGAALLNGAAGTAEAGGLSAFAVSYAREADETAGVLPSAGEPGAGEAAAGEGKATVEQIDEEPPTELILASMFETRDDAADAAGEEFAAALADAELLLARLSVDADVVIEVTSGMPVISALADRLLETGTATELYRYETLSGPPADAS</sequence>
<dbReference type="InterPro" id="IPR016181">
    <property type="entry name" value="Acyl_CoA_acyltransferase"/>
</dbReference>
<dbReference type="InterPro" id="IPR000182">
    <property type="entry name" value="GNAT_dom"/>
</dbReference>
<dbReference type="Proteomes" id="UP001064879">
    <property type="component" value="Chromosome"/>
</dbReference>
<evidence type="ECO:0000313" key="2">
    <source>
        <dbReference type="EMBL" id="UVI35095.1"/>
    </source>
</evidence>
<dbReference type="CDD" id="cd04301">
    <property type="entry name" value="NAT_SF"/>
    <property type="match status" value="1"/>
</dbReference>
<evidence type="ECO:0000313" key="3">
    <source>
        <dbReference type="Proteomes" id="UP001064879"/>
    </source>
</evidence>
<keyword evidence="3" id="KW-1185">Reference proteome</keyword>
<proteinExistence type="predicted"/>
<name>A0ABY5SLE0_9MICO</name>
<evidence type="ECO:0000259" key="1">
    <source>
        <dbReference type="PROSITE" id="PS51186"/>
    </source>
</evidence>
<dbReference type="PROSITE" id="PS51186">
    <property type="entry name" value="GNAT"/>
    <property type="match status" value="1"/>
</dbReference>
<organism evidence="2 3">
    <name type="scientific">Brevibacterium spongiae</name>
    <dbReference type="NCBI Taxonomy" id="2909672"/>
    <lineage>
        <taxon>Bacteria</taxon>
        <taxon>Bacillati</taxon>
        <taxon>Actinomycetota</taxon>
        <taxon>Actinomycetes</taxon>
        <taxon>Micrococcales</taxon>
        <taxon>Brevibacteriaceae</taxon>
        <taxon>Brevibacterium</taxon>
    </lineage>
</organism>
<dbReference type="Gene3D" id="3.40.630.30">
    <property type="match status" value="1"/>
</dbReference>
<gene>
    <name evidence="2" type="ORF">L1F31_13350</name>
</gene>
<reference evidence="2" key="1">
    <citation type="submission" date="2022-03" db="EMBL/GenBank/DDBJ databases">
        <title>Brevibacterium spongiae sp. nov., isolated from marine sponge.</title>
        <authorList>
            <person name="Li Z."/>
            <person name="Zhang M."/>
        </authorList>
    </citation>
    <scope>NUCLEOTIDE SEQUENCE</scope>
    <source>
        <strain evidence="2">WHS-Z9</strain>
    </source>
</reference>
<protein>
    <submittedName>
        <fullName evidence="2">N-acetyltransferase</fullName>
    </submittedName>
</protein>
<dbReference type="EMBL" id="CP093443">
    <property type="protein sequence ID" value="UVI35095.1"/>
    <property type="molecule type" value="Genomic_DNA"/>
</dbReference>
<dbReference type="SUPFAM" id="SSF55729">
    <property type="entry name" value="Acyl-CoA N-acyltransferases (Nat)"/>
    <property type="match status" value="1"/>
</dbReference>